<dbReference type="SUPFAM" id="SSF51730">
    <property type="entry name" value="FAD-linked oxidoreductase"/>
    <property type="match status" value="1"/>
</dbReference>
<dbReference type="InterPro" id="IPR003171">
    <property type="entry name" value="Mehydrof_redctse-like"/>
</dbReference>
<keyword evidence="4 8" id="KW-0285">Flavoprotein</keyword>
<comment type="similarity">
    <text evidence="3 8">Belongs to the methylenetetrahydrofolate reductase family.</text>
</comment>
<gene>
    <name evidence="9" type="ordered locus">Nther_0681</name>
</gene>
<keyword evidence="10" id="KW-1185">Reference proteome</keyword>
<protein>
    <recommendedName>
        <fullName evidence="8">Methylenetetrahydrofolate reductase</fullName>
    </recommendedName>
</protein>
<comment type="cofactor">
    <cofactor evidence="1 8">
        <name>FAD</name>
        <dbReference type="ChEBI" id="CHEBI:57692"/>
    </cofactor>
</comment>
<dbReference type="GO" id="GO:0035999">
    <property type="term" value="P:tetrahydrofolate interconversion"/>
    <property type="evidence" value="ECO:0007669"/>
    <property type="project" value="UniProtKB-UniPathway"/>
</dbReference>
<dbReference type="KEGG" id="nth:Nther_0681"/>
<dbReference type="InParanoid" id="B2A780"/>
<evidence type="ECO:0000256" key="7">
    <source>
        <dbReference type="ARBA" id="ARBA00048628"/>
    </source>
</evidence>
<dbReference type="PANTHER" id="PTHR45754:SF3">
    <property type="entry name" value="METHYLENETETRAHYDROFOLATE REDUCTASE (NADPH)"/>
    <property type="match status" value="1"/>
</dbReference>
<organism evidence="9 10">
    <name type="scientific">Natranaerobius thermophilus (strain ATCC BAA-1301 / DSM 18059 / JW/NM-WN-LF)</name>
    <dbReference type="NCBI Taxonomy" id="457570"/>
    <lineage>
        <taxon>Bacteria</taxon>
        <taxon>Bacillati</taxon>
        <taxon>Bacillota</taxon>
        <taxon>Clostridia</taxon>
        <taxon>Natranaerobiales</taxon>
        <taxon>Natranaerobiaceae</taxon>
        <taxon>Natranaerobius</taxon>
    </lineage>
</organism>
<dbReference type="InterPro" id="IPR029041">
    <property type="entry name" value="FAD-linked_oxidoreductase-like"/>
</dbReference>
<dbReference type="GO" id="GO:0106312">
    <property type="term" value="F:methylenetetrahydrofolate reductase (NADH) activity"/>
    <property type="evidence" value="ECO:0007669"/>
    <property type="project" value="UniProtKB-EC"/>
</dbReference>
<evidence type="ECO:0000256" key="4">
    <source>
        <dbReference type="ARBA" id="ARBA00022630"/>
    </source>
</evidence>
<dbReference type="GO" id="GO:0071949">
    <property type="term" value="F:FAD binding"/>
    <property type="evidence" value="ECO:0007669"/>
    <property type="project" value="TreeGrafter"/>
</dbReference>
<evidence type="ECO:0000313" key="9">
    <source>
        <dbReference type="EMBL" id="ACB84274.1"/>
    </source>
</evidence>
<proteinExistence type="inferred from homology"/>
<comment type="catalytic activity">
    <reaction evidence="7">
        <text>(6S)-5-methyl-5,6,7,8-tetrahydrofolate + NAD(+) = (6R)-5,10-methylene-5,6,7,8-tetrahydrofolate + NADH + H(+)</text>
        <dbReference type="Rhea" id="RHEA:19821"/>
        <dbReference type="ChEBI" id="CHEBI:15378"/>
        <dbReference type="ChEBI" id="CHEBI:15636"/>
        <dbReference type="ChEBI" id="CHEBI:18608"/>
        <dbReference type="ChEBI" id="CHEBI:57540"/>
        <dbReference type="ChEBI" id="CHEBI:57945"/>
        <dbReference type="EC" id="1.5.1.54"/>
    </reaction>
    <physiologicalReaction direction="right-to-left" evidence="7">
        <dbReference type="Rhea" id="RHEA:19823"/>
    </physiologicalReaction>
</comment>
<reference evidence="9 10" key="2">
    <citation type="journal article" date="2011" name="J. Bacteriol.">
        <title>Complete genome sequence of the anaerobic, halophilic alkalithermophile Natranaerobius thermophilus JW/NM-WN-LF.</title>
        <authorList>
            <person name="Zhao B."/>
            <person name="Mesbah N.M."/>
            <person name="Dalin E."/>
            <person name="Goodwin L."/>
            <person name="Nolan M."/>
            <person name="Pitluck S."/>
            <person name="Chertkov O."/>
            <person name="Brettin T.S."/>
            <person name="Han J."/>
            <person name="Larimer F.W."/>
            <person name="Land M.L."/>
            <person name="Hauser L."/>
            <person name="Kyrpides N."/>
            <person name="Wiegel J."/>
        </authorList>
    </citation>
    <scope>NUCLEOTIDE SEQUENCE [LARGE SCALE GENOMIC DNA]</scope>
    <source>
        <strain evidence="10">ATCC BAA-1301 / DSM 18059 / JW/NM-WN-LF</strain>
    </source>
</reference>
<dbReference type="EMBL" id="CP001034">
    <property type="protein sequence ID" value="ACB84274.1"/>
    <property type="molecule type" value="Genomic_DNA"/>
</dbReference>
<dbReference type="AlphaFoldDB" id="B2A780"/>
<dbReference type="STRING" id="457570.Nther_0681"/>
<dbReference type="GO" id="GO:0005829">
    <property type="term" value="C:cytosol"/>
    <property type="evidence" value="ECO:0007669"/>
    <property type="project" value="TreeGrafter"/>
</dbReference>
<dbReference type="eggNOG" id="COG0685">
    <property type="taxonomic scope" value="Bacteria"/>
</dbReference>
<comment type="pathway">
    <text evidence="2 8">One-carbon metabolism; tetrahydrofolate interconversion.</text>
</comment>
<dbReference type="GO" id="GO:0009086">
    <property type="term" value="P:methionine biosynthetic process"/>
    <property type="evidence" value="ECO:0007669"/>
    <property type="project" value="TreeGrafter"/>
</dbReference>
<dbReference type="PANTHER" id="PTHR45754">
    <property type="entry name" value="METHYLENETETRAHYDROFOLATE REDUCTASE"/>
    <property type="match status" value="1"/>
</dbReference>
<evidence type="ECO:0000256" key="1">
    <source>
        <dbReference type="ARBA" id="ARBA00001974"/>
    </source>
</evidence>
<evidence type="ECO:0000256" key="8">
    <source>
        <dbReference type="RuleBase" id="RU003862"/>
    </source>
</evidence>
<dbReference type="Pfam" id="PF02219">
    <property type="entry name" value="MTHFR"/>
    <property type="match status" value="1"/>
</dbReference>
<dbReference type="OrthoDB" id="9812555at2"/>
<reference evidence="9 10" key="1">
    <citation type="submission" date="2008-04" db="EMBL/GenBank/DDBJ databases">
        <title>Complete sequence of chromosome of Natranaerobius thermophilus JW/NM-WN-LF.</title>
        <authorList>
            <consortium name="US DOE Joint Genome Institute"/>
            <person name="Copeland A."/>
            <person name="Lucas S."/>
            <person name="Lapidus A."/>
            <person name="Glavina del Rio T."/>
            <person name="Dalin E."/>
            <person name="Tice H."/>
            <person name="Bruce D."/>
            <person name="Goodwin L."/>
            <person name="Pitluck S."/>
            <person name="Chertkov O."/>
            <person name="Brettin T."/>
            <person name="Detter J.C."/>
            <person name="Han C."/>
            <person name="Kuske C.R."/>
            <person name="Schmutz J."/>
            <person name="Larimer F."/>
            <person name="Land M."/>
            <person name="Hauser L."/>
            <person name="Kyrpides N."/>
            <person name="Lykidis A."/>
            <person name="Mesbah N.M."/>
            <person name="Wiegel J."/>
        </authorList>
    </citation>
    <scope>NUCLEOTIDE SEQUENCE [LARGE SCALE GENOMIC DNA]</scope>
    <source>
        <strain evidence="10">ATCC BAA-1301 / DSM 18059 / JW/NM-WN-LF</strain>
    </source>
</reference>
<evidence type="ECO:0000256" key="3">
    <source>
        <dbReference type="ARBA" id="ARBA00006743"/>
    </source>
</evidence>
<keyword evidence="5 8" id="KW-0274">FAD</keyword>
<dbReference type="UniPathway" id="UPA00193"/>
<dbReference type="HOGENOM" id="CLU_025841_0_2_9"/>
<accession>B2A780</accession>
<evidence type="ECO:0000313" key="10">
    <source>
        <dbReference type="Proteomes" id="UP000001683"/>
    </source>
</evidence>
<sequence length="305" mass="34617">MKISEIFSQSNGPVVSFEIFPPKRKKNQSKEDFDSLLKTIDNLARLKPDFISVTYGAGGTNSDGSLEISEYVKNKGITSLPHFTSIGYPVEEINSYLGTIYNKGFENILALRGDLPKSPSKADLVWRDFLHATDLIKVISRDFPNFCIGGAAYPEGHQESSYAGQDIEIMKIKEKMGVKFFLTQLFFNNDNFFKFMENVRNNGVESPVSAGVMPLISPKYVDKIIELSGVKLPKELENALENYRDDEVEFRKRSLDYCVRQVNDLFERGVDGVHLYTMNRHEAVEEILDQVDSNVNREVELSKQT</sequence>
<dbReference type="Gene3D" id="3.20.20.220">
    <property type="match status" value="1"/>
</dbReference>
<evidence type="ECO:0000256" key="6">
    <source>
        <dbReference type="ARBA" id="ARBA00023002"/>
    </source>
</evidence>
<dbReference type="CDD" id="cd00537">
    <property type="entry name" value="MTHFR"/>
    <property type="match status" value="1"/>
</dbReference>
<name>B2A780_NATTJ</name>
<dbReference type="Proteomes" id="UP000001683">
    <property type="component" value="Chromosome"/>
</dbReference>
<dbReference type="RefSeq" id="WP_012447158.1">
    <property type="nucleotide sequence ID" value="NC_010718.1"/>
</dbReference>
<evidence type="ECO:0000256" key="2">
    <source>
        <dbReference type="ARBA" id="ARBA00004777"/>
    </source>
</evidence>
<keyword evidence="6 8" id="KW-0560">Oxidoreductase</keyword>
<evidence type="ECO:0000256" key="5">
    <source>
        <dbReference type="ARBA" id="ARBA00022827"/>
    </source>
</evidence>